<dbReference type="GO" id="GO:0005524">
    <property type="term" value="F:ATP binding"/>
    <property type="evidence" value="ECO:0007669"/>
    <property type="project" value="UniProtKB-KW"/>
</dbReference>
<dbReference type="PROSITE" id="PS50109">
    <property type="entry name" value="HIS_KIN"/>
    <property type="match status" value="1"/>
</dbReference>
<dbReference type="KEGG" id="mdn:JT25_010580"/>
<dbReference type="Gene3D" id="3.30.565.10">
    <property type="entry name" value="Histidine kinase-like ATPase, C-terminal domain"/>
    <property type="match status" value="2"/>
</dbReference>
<evidence type="ECO:0000256" key="3">
    <source>
        <dbReference type="ARBA" id="ARBA00022679"/>
    </source>
</evidence>
<evidence type="ECO:0000256" key="4">
    <source>
        <dbReference type="ARBA" id="ARBA00022741"/>
    </source>
</evidence>
<dbReference type="GO" id="GO:0004673">
    <property type="term" value="F:protein histidine kinase activity"/>
    <property type="evidence" value="ECO:0007669"/>
    <property type="project" value="UniProtKB-EC"/>
</dbReference>
<reference evidence="8 9" key="1">
    <citation type="journal article" date="2015" name="Environ. Microbiol.">
        <title>Methane oxidation coupled to nitrate reduction under hypoxia by the Gammaproteobacterium Methylomonas denitrificans, sp. nov. type strain FJG1.</title>
        <authorList>
            <person name="Kits K.D."/>
            <person name="Klotz M.G."/>
            <person name="Stein L.Y."/>
        </authorList>
    </citation>
    <scope>NUCLEOTIDE SEQUENCE [LARGE SCALE GENOMIC DNA]</scope>
    <source>
        <strain evidence="8 9">FJG1</strain>
    </source>
</reference>
<keyword evidence="3" id="KW-0808">Transferase</keyword>
<dbReference type="PRINTS" id="PR00344">
    <property type="entry name" value="BCTRLSENSOR"/>
</dbReference>
<evidence type="ECO:0000313" key="8">
    <source>
        <dbReference type="EMBL" id="AMK76927.1"/>
    </source>
</evidence>
<dbReference type="InterPro" id="IPR005467">
    <property type="entry name" value="His_kinase_dom"/>
</dbReference>
<dbReference type="Proteomes" id="UP000030512">
    <property type="component" value="Chromosome"/>
</dbReference>
<evidence type="ECO:0000259" key="7">
    <source>
        <dbReference type="PROSITE" id="PS50109"/>
    </source>
</evidence>
<name>A0A126T4D4_9GAMM</name>
<accession>A0A126T4D4</accession>
<dbReference type="STRING" id="1538553.JT25_010580"/>
<dbReference type="PANTHER" id="PTHR44936:SF10">
    <property type="entry name" value="SENSOR PROTEIN RSTB"/>
    <property type="match status" value="1"/>
</dbReference>
<organism evidence="8 9">
    <name type="scientific">Methylomonas denitrificans</name>
    <dbReference type="NCBI Taxonomy" id="1538553"/>
    <lineage>
        <taxon>Bacteria</taxon>
        <taxon>Pseudomonadati</taxon>
        <taxon>Pseudomonadota</taxon>
        <taxon>Gammaproteobacteria</taxon>
        <taxon>Methylococcales</taxon>
        <taxon>Methylococcaceae</taxon>
        <taxon>Methylomonas</taxon>
    </lineage>
</organism>
<keyword evidence="6" id="KW-0067">ATP-binding</keyword>
<dbReference type="OrthoDB" id="9816482at2"/>
<sequence>MESTIQKIRPSARILRAIGQDLIKDTYAAIVELVKNAYDADSPDVVVRFVYIEEKKRLLIRLEDHGHGMNFDTVVNKWLVPATDDKLKRKRSEKGRVLQGRKGIGRFAASILGERILLETNQTGATTSLILDMEELEGKNYLDELNLDVSVEENSKEKGTVIEIEKDYVTAEDVRSIWTQKQLHKLLVELRTLISPEEVHKGASERGFDIQYDSFDIRLIFENFPLNEFSNREIKIEPFPVLDLYDYRISGTVDVEGNAVLEYRNQNIPSLPPEPIRLKIKLGPDNEMDYPGNVYIDLRVYDRDPDSIDHIIKRGLKDPSTGEYVGKNEAKRILDEHYGVGIFRGQFRVRPYGEQSFDWLDLDKQRVQNPSFKLGHNQLIGFVYILQEEESGLKEKSARDGLVENKAYYGLVHEVSRIINQLEVRRFDYRDKTKKGGREKSINDVIASLFDFEEIGTKIDHGLKQLNISPDQRRSVGKVVNDALANEKQKKAAIETRIRDTIAIYQGQATLGKITHVLLHEGRKHIKYLTETVPRIVKWSAEASEKNNPDLLEKLEDRSGKIAAHAKGLSDLFKKIEPLARTKRSPAKQFNLQSILENSFGIFSAELTELNIVHEIASEASEPIVTANEMDLITVFSNLIENSVYWLKHKSTDSRKIHATIYYDNQILTVEYRDNGPGFQGENLDLMFEPGYSMKPDGTGLGLALAGEAMSRIGGNIEAKHSDDGAVFMIVFKGEN</sequence>
<dbReference type="EMBL" id="CP014476">
    <property type="protein sequence ID" value="AMK76927.1"/>
    <property type="molecule type" value="Genomic_DNA"/>
</dbReference>
<protein>
    <recommendedName>
        <fullName evidence="2">histidine kinase</fullName>
        <ecNumber evidence="2">2.7.13.3</ecNumber>
    </recommendedName>
</protein>
<dbReference type="SUPFAM" id="SSF55874">
    <property type="entry name" value="ATPase domain of HSP90 chaperone/DNA topoisomerase II/histidine kinase"/>
    <property type="match status" value="2"/>
</dbReference>
<dbReference type="InterPro" id="IPR004358">
    <property type="entry name" value="Sig_transdc_His_kin-like_C"/>
</dbReference>
<dbReference type="REBASE" id="140687">
    <property type="entry name" value="MdeFJG1ORF10565P"/>
</dbReference>
<evidence type="ECO:0000256" key="1">
    <source>
        <dbReference type="ARBA" id="ARBA00000085"/>
    </source>
</evidence>
<dbReference type="InterPro" id="IPR036890">
    <property type="entry name" value="HATPase_C_sf"/>
</dbReference>
<evidence type="ECO:0000256" key="6">
    <source>
        <dbReference type="ARBA" id="ARBA00022840"/>
    </source>
</evidence>
<keyword evidence="9" id="KW-1185">Reference proteome</keyword>
<dbReference type="PANTHER" id="PTHR44936">
    <property type="entry name" value="SENSOR PROTEIN CREC"/>
    <property type="match status" value="1"/>
</dbReference>
<proteinExistence type="predicted"/>
<evidence type="ECO:0000313" key="9">
    <source>
        <dbReference type="Proteomes" id="UP000030512"/>
    </source>
</evidence>
<evidence type="ECO:0000256" key="2">
    <source>
        <dbReference type="ARBA" id="ARBA00012438"/>
    </source>
</evidence>
<dbReference type="EC" id="2.7.13.3" evidence="2"/>
<dbReference type="InterPro" id="IPR003594">
    <property type="entry name" value="HATPase_dom"/>
</dbReference>
<keyword evidence="4" id="KW-0547">Nucleotide-binding</keyword>
<keyword evidence="5" id="KW-0418">Kinase</keyword>
<gene>
    <name evidence="8" type="ORF">JT25_010580</name>
</gene>
<dbReference type="AlphaFoldDB" id="A0A126T4D4"/>
<dbReference type="SMART" id="SM00387">
    <property type="entry name" value="HATPase_c"/>
    <property type="match status" value="1"/>
</dbReference>
<evidence type="ECO:0000256" key="5">
    <source>
        <dbReference type="ARBA" id="ARBA00022777"/>
    </source>
</evidence>
<comment type="catalytic activity">
    <reaction evidence="1">
        <text>ATP + protein L-histidine = ADP + protein N-phospho-L-histidine.</text>
        <dbReference type="EC" id="2.7.13.3"/>
    </reaction>
</comment>
<dbReference type="Pfam" id="PF13589">
    <property type="entry name" value="HATPase_c_3"/>
    <property type="match status" value="1"/>
</dbReference>
<feature type="domain" description="Histidine kinase" evidence="7">
    <location>
        <begin position="517"/>
        <end position="736"/>
    </location>
</feature>
<dbReference type="Pfam" id="PF02518">
    <property type="entry name" value="HATPase_c"/>
    <property type="match status" value="1"/>
</dbReference>
<dbReference type="InterPro" id="IPR050980">
    <property type="entry name" value="2C_sensor_his_kinase"/>
</dbReference>
<dbReference type="RefSeq" id="WP_036278558.1">
    <property type="nucleotide sequence ID" value="NZ_CP014476.1"/>
</dbReference>